<dbReference type="GO" id="GO:0050839">
    <property type="term" value="F:cell adhesion molecule binding"/>
    <property type="evidence" value="ECO:0007669"/>
    <property type="project" value="TreeGrafter"/>
</dbReference>
<dbReference type="GO" id="GO:0007155">
    <property type="term" value="P:cell adhesion"/>
    <property type="evidence" value="ECO:0007669"/>
    <property type="project" value="TreeGrafter"/>
</dbReference>
<dbReference type="FunFam" id="2.30.180.10:FF:000032">
    <property type="entry name" value="Fasciclin domain-containing protein, putative"/>
    <property type="match status" value="1"/>
</dbReference>
<accession>A0A346XX62</accession>
<dbReference type="GO" id="GO:0031012">
    <property type="term" value="C:extracellular matrix"/>
    <property type="evidence" value="ECO:0007669"/>
    <property type="project" value="TreeGrafter"/>
</dbReference>
<name>A0A346XX62_9ACTN</name>
<dbReference type="InterPro" id="IPR036378">
    <property type="entry name" value="FAS1_dom_sf"/>
</dbReference>
<dbReference type="PANTHER" id="PTHR10900:SF77">
    <property type="entry name" value="FI19380P1"/>
    <property type="match status" value="1"/>
</dbReference>
<feature type="signal peptide" evidence="2">
    <location>
        <begin position="1"/>
        <end position="21"/>
    </location>
</feature>
<dbReference type="Gene3D" id="2.30.180.10">
    <property type="entry name" value="FAS1 domain"/>
    <property type="match status" value="2"/>
</dbReference>
<dbReference type="Proteomes" id="UP000264006">
    <property type="component" value="Chromosome"/>
</dbReference>
<organism evidence="4 5">
    <name type="scientific">Euzebya pacifica</name>
    <dbReference type="NCBI Taxonomy" id="1608957"/>
    <lineage>
        <taxon>Bacteria</taxon>
        <taxon>Bacillati</taxon>
        <taxon>Actinomycetota</taxon>
        <taxon>Nitriliruptoria</taxon>
        <taxon>Euzebyales</taxon>
    </lineage>
</organism>
<evidence type="ECO:0000259" key="3">
    <source>
        <dbReference type="PROSITE" id="PS50213"/>
    </source>
</evidence>
<evidence type="ECO:0000256" key="1">
    <source>
        <dbReference type="SAM" id="MobiDB-lite"/>
    </source>
</evidence>
<dbReference type="PROSITE" id="PS51257">
    <property type="entry name" value="PROKAR_LIPOPROTEIN"/>
    <property type="match status" value="1"/>
</dbReference>
<dbReference type="EMBL" id="CP031165">
    <property type="protein sequence ID" value="AXV06809.1"/>
    <property type="molecule type" value="Genomic_DNA"/>
</dbReference>
<dbReference type="InterPro" id="IPR050904">
    <property type="entry name" value="Adhesion/Biosynth-related"/>
</dbReference>
<dbReference type="AlphaFoldDB" id="A0A346XX62"/>
<keyword evidence="2" id="KW-0732">Signal</keyword>
<dbReference type="InterPro" id="IPR000782">
    <property type="entry name" value="FAS1_domain"/>
</dbReference>
<keyword evidence="5" id="KW-1185">Reference proteome</keyword>
<dbReference type="SMART" id="SM00554">
    <property type="entry name" value="FAS1"/>
    <property type="match status" value="2"/>
</dbReference>
<dbReference type="Pfam" id="PF02469">
    <property type="entry name" value="Fasciclin"/>
    <property type="match status" value="2"/>
</dbReference>
<gene>
    <name evidence="4" type="ORF">DVS28_a2126</name>
</gene>
<keyword evidence="4" id="KW-0449">Lipoprotein</keyword>
<dbReference type="PROSITE" id="PS50213">
    <property type="entry name" value="FAS1"/>
    <property type="match status" value="2"/>
</dbReference>
<evidence type="ECO:0000313" key="4">
    <source>
        <dbReference type="EMBL" id="AXV06809.1"/>
    </source>
</evidence>
<feature type="compositionally biased region" description="Low complexity" evidence="1">
    <location>
        <begin position="24"/>
        <end position="40"/>
    </location>
</feature>
<feature type="domain" description="FAS1" evidence="3">
    <location>
        <begin position="82"/>
        <end position="209"/>
    </location>
</feature>
<dbReference type="KEGG" id="euz:DVS28_a2126"/>
<dbReference type="SUPFAM" id="SSF82153">
    <property type="entry name" value="FAS1 domain"/>
    <property type="match status" value="2"/>
</dbReference>
<evidence type="ECO:0000256" key="2">
    <source>
        <dbReference type="SAM" id="SignalP"/>
    </source>
</evidence>
<sequence>MLKLRTLLLVMVLAVVAAACAADDSSEETATGASETATEAAMDEEMTEEATAADSSTICDADGLVTAVESGAEEGTLAGMADDPVATAASSNPVLTTLVTAVSEAGLVDTLNSAEALTVFAPTDCAFANFDQATLEAALADPTGLLTQVLGFHVIAGEQIASADLSGDYETFTGETITIDGTSVAGQAEIVVPDIETANATVHLIDTVLVPPSVSGAAGDEAMTDEAMTEEGTDAAAAADSSTVCDTDAIVAAVQGGQSEGTLEGMADDPVATAASSNPVLTTLVTAVGAAGLGDTLNSAEALTVFAPTDCAFAALDEATLQAALDDPSGLLTQVLGLHVIVGERIASADLSGDYETFTGETITIDGTTVAGQAEIVVPDVQTANATVHLIDSVLLPSS</sequence>
<protein>
    <submittedName>
        <fullName evidence="4">Putative lipoprotein</fullName>
    </submittedName>
</protein>
<dbReference type="GO" id="GO:0030198">
    <property type="term" value="P:extracellular matrix organization"/>
    <property type="evidence" value="ECO:0007669"/>
    <property type="project" value="TreeGrafter"/>
</dbReference>
<dbReference type="GO" id="GO:0005615">
    <property type="term" value="C:extracellular space"/>
    <property type="evidence" value="ECO:0007669"/>
    <property type="project" value="TreeGrafter"/>
</dbReference>
<feature type="chain" id="PRO_5016699800" evidence="2">
    <location>
        <begin position="22"/>
        <end position="399"/>
    </location>
</feature>
<dbReference type="PANTHER" id="PTHR10900">
    <property type="entry name" value="PERIOSTIN-RELATED"/>
    <property type="match status" value="1"/>
</dbReference>
<evidence type="ECO:0000313" key="5">
    <source>
        <dbReference type="Proteomes" id="UP000264006"/>
    </source>
</evidence>
<reference evidence="4 5" key="1">
    <citation type="submission" date="2018-09" db="EMBL/GenBank/DDBJ databases">
        <title>Complete genome sequence of Euzebya sp. DY32-46 isolated from seawater of Pacific Ocean.</title>
        <authorList>
            <person name="Xu L."/>
            <person name="Wu Y.-H."/>
            <person name="Xu X.-W."/>
        </authorList>
    </citation>
    <scope>NUCLEOTIDE SEQUENCE [LARGE SCALE GENOMIC DNA]</scope>
    <source>
        <strain evidence="4 5">DY32-46</strain>
    </source>
</reference>
<feature type="domain" description="FAS1" evidence="3">
    <location>
        <begin position="268"/>
        <end position="395"/>
    </location>
</feature>
<proteinExistence type="predicted"/>
<feature type="region of interest" description="Disordered" evidence="1">
    <location>
        <begin position="24"/>
        <end position="54"/>
    </location>
</feature>